<dbReference type="GO" id="GO:0030572">
    <property type="term" value="F:phosphatidyltransferase activity"/>
    <property type="evidence" value="ECO:0007669"/>
    <property type="project" value="UniProtKB-ARBA"/>
</dbReference>
<keyword evidence="4" id="KW-1185">Reference proteome</keyword>
<reference evidence="4" key="1">
    <citation type="submission" date="2011-03" db="EMBL/GenBank/DDBJ databases">
        <authorList>
            <person name="Voget S."/>
            <person name="Streit W.R."/>
            <person name="Jaeger K.E."/>
            <person name="Daniel R."/>
        </authorList>
    </citation>
    <scope>NUCLEOTIDE SEQUENCE [LARGE SCALE GENOMIC DNA]</scope>
    <source>
        <strain evidence="4">PG1</strain>
    </source>
</reference>
<name>A0A0B6RZI3_BURPL</name>
<dbReference type="KEGG" id="bgp:BGL_1c19760"/>
<proteinExistence type="predicted"/>
<protein>
    <submittedName>
        <fullName evidence="3">Phospholipase D/transphosphatidylase</fullName>
    </submittedName>
</protein>
<evidence type="ECO:0000313" key="3">
    <source>
        <dbReference type="EMBL" id="AJK46485.1"/>
    </source>
</evidence>
<dbReference type="PANTHER" id="PTHR21248">
    <property type="entry name" value="CARDIOLIPIN SYNTHASE"/>
    <property type="match status" value="1"/>
</dbReference>
<reference evidence="3 4" key="2">
    <citation type="journal article" date="2016" name="Appl. Microbiol. Biotechnol.">
        <title>Mutations improving production and secretion of extracellular lipase by Burkholderia glumae PG1.</title>
        <authorList>
            <person name="Knapp A."/>
            <person name="Voget S."/>
            <person name="Gao R."/>
            <person name="Zaburannyi N."/>
            <person name="Krysciak D."/>
            <person name="Breuer M."/>
            <person name="Hauer B."/>
            <person name="Streit W.R."/>
            <person name="Muller R."/>
            <person name="Daniel R."/>
            <person name="Jaeger K.E."/>
        </authorList>
    </citation>
    <scope>NUCLEOTIDE SEQUENCE [LARGE SCALE GENOMIC DNA]</scope>
    <source>
        <strain evidence="3 4">PG1</strain>
    </source>
</reference>
<dbReference type="SUPFAM" id="SSF56024">
    <property type="entry name" value="Phospholipase D/nuclease"/>
    <property type="match status" value="2"/>
</dbReference>
<feature type="compositionally biased region" description="Polar residues" evidence="1">
    <location>
        <begin position="122"/>
        <end position="131"/>
    </location>
</feature>
<dbReference type="PROSITE" id="PS50035">
    <property type="entry name" value="PLD"/>
    <property type="match status" value="1"/>
</dbReference>
<dbReference type="Pfam" id="PF13091">
    <property type="entry name" value="PLDc_2"/>
    <property type="match status" value="2"/>
</dbReference>
<dbReference type="InterPro" id="IPR001736">
    <property type="entry name" value="PLipase_D/transphosphatidylase"/>
</dbReference>
<dbReference type="Proteomes" id="UP000031838">
    <property type="component" value="Chromosome 1"/>
</dbReference>
<dbReference type="InterPro" id="IPR025202">
    <property type="entry name" value="PLD-like_dom"/>
</dbReference>
<evidence type="ECO:0000256" key="1">
    <source>
        <dbReference type="SAM" id="MobiDB-lite"/>
    </source>
</evidence>
<dbReference type="Gene3D" id="3.30.870.10">
    <property type="entry name" value="Endonuclease Chain A"/>
    <property type="match status" value="2"/>
</dbReference>
<feature type="domain" description="PLD phosphodiesterase" evidence="2">
    <location>
        <begin position="506"/>
        <end position="533"/>
    </location>
</feature>
<evidence type="ECO:0000313" key="4">
    <source>
        <dbReference type="Proteomes" id="UP000031838"/>
    </source>
</evidence>
<gene>
    <name evidence="3" type="ORF">BGL_1c19760</name>
</gene>
<evidence type="ECO:0000259" key="2">
    <source>
        <dbReference type="PROSITE" id="PS50035"/>
    </source>
</evidence>
<dbReference type="HOGENOM" id="CLU_031689_0_0_4"/>
<dbReference type="RefSeq" id="WP_226993533.1">
    <property type="nucleotide sequence ID" value="NZ_CP002580.1"/>
</dbReference>
<dbReference type="AlphaFoldDB" id="A0A0B6RZI3"/>
<feature type="region of interest" description="Disordered" evidence="1">
    <location>
        <begin position="103"/>
        <end position="131"/>
    </location>
</feature>
<organism evidence="3 4">
    <name type="scientific">Burkholderia plantarii</name>
    <dbReference type="NCBI Taxonomy" id="41899"/>
    <lineage>
        <taxon>Bacteria</taxon>
        <taxon>Pseudomonadati</taxon>
        <taxon>Pseudomonadota</taxon>
        <taxon>Betaproteobacteria</taxon>
        <taxon>Burkholderiales</taxon>
        <taxon>Burkholderiaceae</taxon>
        <taxon>Burkholderia</taxon>
    </lineage>
</organism>
<accession>A0A0B6RZI3</accession>
<sequence length="603" mass="66839">MTPPAAGDAFRLPLREQINPAHRLVCPADLIDRPRARRSVRASCRTGSLAARRHRTRRRKTLQTMVGRKRLLRPGSQIGDNRSLRNAILSIAPMSLLSTATLSDSPFHSPSRSHREPLDRANATNPSGFSRTQAPRLVEPVRHIMTPTKKLALILACVFAFSRHGHAQCVDLVASLDDGQLMQSRIALIDHATPAEPIRILAYIFEIDQTGGVLLRHLVEAARRGVPVRLLIDGIGPEPHFPFEDELIVALHQVAPGIELRIFHPRPDLVELAHRMHDKLFLVGNTAVIGSTSIWDESFRNWLSERDLLVSGDAGQDASSLHAMHQHFDLFWNSPQAVRPEPEKFLEVDSPYRISRGYLTLDPARIHDWRAWLLAPPDAAAAATDASAPDAPAAYVDPVSMPIACDRLRYVHDWPDKHSPGTLGDMLQAFAAARHEILIINPYLILVPELREALARKQREGVKVTLVSASLASVAQEFPAVGRAYADDLPGLVRAGIDVREYSDRENRMMHAKLVVIDGHRYYLGSFNFDSLSARLNTENGLWIDVPEGGLDPLQDSVAYFVNHSSPVSDANGRLLADPDARCRAAGCGGAWRWVAVMIRNLL</sequence>
<dbReference type="PANTHER" id="PTHR21248:SF12">
    <property type="entry name" value="CARDIOLIPIN SYNTHASE C"/>
    <property type="match status" value="1"/>
</dbReference>
<dbReference type="SMART" id="SM00155">
    <property type="entry name" value="PLDc"/>
    <property type="match status" value="2"/>
</dbReference>
<dbReference type="EMBL" id="CP002580">
    <property type="protein sequence ID" value="AJK46485.1"/>
    <property type="molecule type" value="Genomic_DNA"/>
</dbReference>
<dbReference type="GO" id="GO:0032049">
    <property type="term" value="P:cardiolipin biosynthetic process"/>
    <property type="evidence" value="ECO:0007669"/>
    <property type="project" value="UniProtKB-ARBA"/>
</dbReference>